<dbReference type="GO" id="GO:0016810">
    <property type="term" value="F:hydrolase activity, acting on carbon-nitrogen (but not peptide) bonds"/>
    <property type="evidence" value="ECO:0007669"/>
    <property type="project" value="InterPro"/>
</dbReference>
<reference evidence="2" key="1">
    <citation type="submission" date="2022-09" db="EMBL/GenBank/DDBJ databases">
        <title>Diverse halophilic archaea isolated from saline environments.</title>
        <authorList>
            <person name="Cui H.-L."/>
        </authorList>
    </citation>
    <scope>NUCLEOTIDE SEQUENCE</scope>
    <source>
        <strain evidence="2">ZS-35-S2</strain>
    </source>
</reference>
<evidence type="ECO:0000313" key="3">
    <source>
        <dbReference type="Proteomes" id="UP001057580"/>
    </source>
</evidence>
<dbReference type="Gene3D" id="2.30.40.10">
    <property type="entry name" value="Urease, subunit C, domain 1"/>
    <property type="match status" value="1"/>
</dbReference>
<evidence type="ECO:0000259" key="1">
    <source>
        <dbReference type="Pfam" id="PF07969"/>
    </source>
</evidence>
<dbReference type="CDD" id="cd01300">
    <property type="entry name" value="YtcJ_like"/>
    <property type="match status" value="1"/>
</dbReference>
<dbReference type="SUPFAM" id="SSF51556">
    <property type="entry name" value="Metallo-dependent hydrolases"/>
    <property type="match status" value="1"/>
</dbReference>
<dbReference type="InterPro" id="IPR011059">
    <property type="entry name" value="Metal-dep_hydrolase_composite"/>
</dbReference>
<dbReference type="PANTHER" id="PTHR22642:SF2">
    <property type="entry name" value="PROTEIN LONG AFTER FAR-RED 3"/>
    <property type="match status" value="1"/>
</dbReference>
<sequence>MTRPADLVLTNAEVHTLAAPPDGHAGLVADAEAHDGVFEDGAVAVRDGRIVRVGTAYEVEFLEGAGTTVVDCGGRVLLPGFVDAHTHMEVVGRRLVHADLGGADSRADAVARLRVEARESDGWVQGYGYDESEWGETAYLRREELDEVSETRPVVAFREDLHTASVNGIALDILGLSADHPNVQTEDGRPTGVLTESAVEVLNEAIAPDVATTRRRVVAARDHAHELGVTAVHDMVRGGHVARVYRELDTAGSLVLRVRINYWTDHLDAVSEAGLVTNAGSEFVRTGAIKTFTDGSIGGRTAKVSKPYADAEEEGDEDGHGEWVVTPEELREWVDRAEEAGFQFTAHAIGDVAVRETLAAYRDTAAPDEARHRVEHAEILDEAHVREFAESDVVASVQPNFHRWAREGGLYESRLGARRTSGTNPLGALAEAGVPLAFGSDSMPLGPLYGVGQAVTAPAAGQRLSVTESLAAYTRGAAYAGFDEGRMGTVEAGTLADLVVLEESPWSVADEAIGDVEVWRTVVDGRVVYRA</sequence>
<dbReference type="Proteomes" id="UP001057580">
    <property type="component" value="Chromosome"/>
</dbReference>
<dbReference type="AlphaFoldDB" id="A0A9E7R574"/>
<dbReference type="Gene3D" id="3.20.20.140">
    <property type="entry name" value="Metal-dependent hydrolases"/>
    <property type="match status" value="1"/>
</dbReference>
<gene>
    <name evidence="2" type="ORF">N0B31_03915</name>
</gene>
<dbReference type="InterPro" id="IPR013108">
    <property type="entry name" value="Amidohydro_3"/>
</dbReference>
<dbReference type="InterPro" id="IPR033932">
    <property type="entry name" value="YtcJ-like"/>
</dbReference>
<dbReference type="SUPFAM" id="SSF51338">
    <property type="entry name" value="Composite domain of metallo-dependent hydrolases"/>
    <property type="match status" value="1"/>
</dbReference>
<protein>
    <submittedName>
        <fullName evidence="2">Amidohydrolase</fullName>
    </submittedName>
</protein>
<name>A0A9E7R574_9EURY</name>
<keyword evidence="3" id="KW-1185">Reference proteome</keyword>
<organism evidence="2 3">
    <name type="scientific">Salinirubellus salinus</name>
    <dbReference type="NCBI Taxonomy" id="1364945"/>
    <lineage>
        <taxon>Archaea</taxon>
        <taxon>Methanobacteriati</taxon>
        <taxon>Methanobacteriota</taxon>
        <taxon>Stenosarchaea group</taxon>
        <taxon>Halobacteria</taxon>
        <taxon>Halobacteriales</taxon>
        <taxon>Natronomonadaceae</taxon>
        <taxon>Salinirubellus</taxon>
    </lineage>
</organism>
<dbReference type="RefSeq" id="WP_260594534.1">
    <property type="nucleotide sequence ID" value="NZ_CP104003.1"/>
</dbReference>
<proteinExistence type="predicted"/>
<accession>A0A9E7R574</accession>
<dbReference type="Pfam" id="PF07969">
    <property type="entry name" value="Amidohydro_3"/>
    <property type="match status" value="1"/>
</dbReference>
<evidence type="ECO:0000313" key="2">
    <source>
        <dbReference type="EMBL" id="UWM55434.1"/>
    </source>
</evidence>
<dbReference type="InterPro" id="IPR032466">
    <property type="entry name" value="Metal_Hydrolase"/>
</dbReference>
<dbReference type="GeneID" id="74941539"/>
<dbReference type="KEGG" id="ssai:N0B31_03915"/>
<feature type="domain" description="Amidohydrolase 3" evidence="1">
    <location>
        <begin position="69"/>
        <end position="529"/>
    </location>
</feature>
<dbReference type="EMBL" id="CP104003">
    <property type="protein sequence ID" value="UWM55434.1"/>
    <property type="molecule type" value="Genomic_DNA"/>
</dbReference>
<dbReference type="PANTHER" id="PTHR22642">
    <property type="entry name" value="IMIDAZOLONEPROPIONASE"/>
    <property type="match status" value="1"/>
</dbReference>
<dbReference type="Gene3D" id="3.10.310.70">
    <property type="match status" value="1"/>
</dbReference>